<gene>
    <name evidence="2" type="ORF">JOC58_000112</name>
</gene>
<dbReference type="EMBL" id="JAVDQH010000001">
    <property type="protein sequence ID" value="MDR6242228.1"/>
    <property type="molecule type" value="Genomic_DNA"/>
</dbReference>
<dbReference type="Gene3D" id="3.40.630.30">
    <property type="match status" value="1"/>
</dbReference>
<name>A0ABU1IVI4_9BACL</name>
<sequence>MTLTLRTWDSWNEEVWQQIKPIYEEAFIHGAKPEKIIRQMLDRKIAFLHAGYEGDELVAMALTGLGRSDQQQTMIIDYMAIRHDRRGRGEGRLFFNILRDWGIAHHRIDAIIIEAEAEDTQENRERIIFWEKCGFLPTSYVHHYIWIPETYRALVLPLQPDFQITDDGQSIFAQITDFHERSFRKQKSNTLTDSNKNKV</sequence>
<dbReference type="PROSITE" id="PS51186">
    <property type="entry name" value="GNAT"/>
    <property type="match status" value="1"/>
</dbReference>
<reference evidence="2 3" key="1">
    <citation type="submission" date="2023-07" db="EMBL/GenBank/DDBJ databases">
        <title>Genomic Encyclopedia of Type Strains, Phase IV (KMG-IV): sequencing the most valuable type-strain genomes for metagenomic binning, comparative biology and taxonomic classification.</title>
        <authorList>
            <person name="Goeker M."/>
        </authorList>
    </citation>
    <scope>NUCLEOTIDE SEQUENCE [LARGE SCALE GENOMIC DNA]</scope>
    <source>
        <strain evidence="2 3">DSM 22170</strain>
    </source>
</reference>
<evidence type="ECO:0000259" key="1">
    <source>
        <dbReference type="PROSITE" id="PS51186"/>
    </source>
</evidence>
<dbReference type="SUPFAM" id="SSF55729">
    <property type="entry name" value="Acyl-CoA N-acyltransferases (Nat)"/>
    <property type="match status" value="1"/>
</dbReference>
<evidence type="ECO:0000313" key="2">
    <source>
        <dbReference type="EMBL" id="MDR6242228.1"/>
    </source>
</evidence>
<accession>A0ABU1IVI4</accession>
<protein>
    <submittedName>
        <fullName evidence="2">GNAT superfamily N-acetyltransferase</fullName>
    </submittedName>
</protein>
<dbReference type="Proteomes" id="UP001185028">
    <property type="component" value="Unassembled WGS sequence"/>
</dbReference>
<organism evidence="2 3">
    <name type="scientific">Paenibacillus hunanensis</name>
    <dbReference type="NCBI Taxonomy" id="539262"/>
    <lineage>
        <taxon>Bacteria</taxon>
        <taxon>Bacillati</taxon>
        <taxon>Bacillota</taxon>
        <taxon>Bacilli</taxon>
        <taxon>Bacillales</taxon>
        <taxon>Paenibacillaceae</taxon>
        <taxon>Paenibacillus</taxon>
    </lineage>
</organism>
<dbReference type="InterPro" id="IPR016181">
    <property type="entry name" value="Acyl_CoA_acyltransferase"/>
</dbReference>
<comment type="caution">
    <text evidence="2">The sequence shown here is derived from an EMBL/GenBank/DDBJ whole genome shotgun (WGS) entry which is preliminary data.</text>
</comment>
<dbReference type="InterPro" id="IPR000182">
    <property type="entry name" value="GNAT_dom"/>
</dbReference>
<proteinExistence type="predicted"/>
<feature type="domain" description="N-acetyltransferase" evidence="1">
    <location>
        <begin position="3"/>
        <end position="157"/>
    </location>
</feature>
<dbReference type="RefSeq" id="WP_188774710.1">
    <property type="nucleotide sequence ID" value="NZ_BMMB01000003.1"/>
</dbReference>
<keyword evidence="3" id="KW-1185">Reference proteome</keyword>
<dbReference type="Pfam" id="PF00583">
    <property type="entry name" value="Acetyltransf_1"/>
    <property type="match status" value="1"/>
</dbReference>
<evidence type="ECO:0000313" key="3">
    <source>
        <dbReference type="Proteomes" id="UP001185028"/>
    </source>
</evidence>